<comment type="caution">
    <text evidence="1">The sequence shown here is derived from an EMBL/GenBank/DDBJ whole genome shotgun (WGS) entry which is preliminary data.</text>
</comment>
<evidence type="ECO:0000313" key="1">
    <source>
        <dbReference type="EMBL" id="KAL3768695.1"/>
    </source>
</evidence>
<accession>A0ABD3MXQ5</accession>
<reference evidence="1 2" key="1">
    <citation type="submission" date="2024-10" db="EMBL/GenBank/DDBJ databases">
        <title>Updated reference genomes for cyclostephanoid diatoms.</title>
        <authorList>
            <person name="Roberts W.R."/>
            <person name="Alverson A.J."/>
        </authorList>
    </citation>
    <scope>NUCLEOTIDE SEQUENCE [LARGE SCALE GENOMIC DNA]</scope>
    <source>
        <strain evidence="1 2">AJA232-27</strain>
    </source>
</reference>
<name>A0ABD3MXQ5_9STRA</name>
<gene>
    <name evidence="1" type="ORF">ACHAWU_006796</name>
</gene>
<evidence type="ECO:0000313" key="2">
    <source>
        <dbReference type="Proteomes" id="UP001530293"/>
    </source>
</evidence>
<dbReference type="AlphaFoldDB" id="A0ABD3MXQ5"/>
<dbReference type="Proteomes" id="UP001530293">
    <property type="component" value="Unassembled WGS sequence"/>
</dbReference>
<proteinExistence type="predicted"/>
<keyword evidence="2" id="KW-1185">Reference proteome</keyword>
<sequence length="604" mass="70338">MEKKSFLLKRSSWLFAILLCFVLIIHLFLASQAISTSAKVDDDADEVSWALGLERNEVSNDAKPPTQIVVIGEIHSGAEYATEILKHAFGNDTTHLHESILYQHELLDEEELKNVAARTDILWVITVRSPCHWADAVIQSRKELCEKMEDLSGDPCKAYTHHASEEDYFHMPWYDVNRIGNIQEALESSNEIIIKQYEDIFDMRRQKLLLLKQIIDVMPRHAKILRLGEFELNPNAFIMDLVTEYNFTMSYEYKPSPPEVEHESTFSCMEYSKWNDAQQRIDWTLEGYFGHNHLDCHLCHHDTTISKIYLLGERNSGTTFVSNTLAKAFDPPNTMGSDAEKFAFNIPVVLHKHMFRHDLLDSTELAEIKAMNDILWVMVVRSPCEWAEAMFRKPYHLCPPREPERCGPSSDPNKVIWMNQNTVSGWSLLQFFTEMEWGDWPESVPFWRTEKGTKETISISKVSSNYTYPNVFELRRHKLQIMKQIIDAVPNNVKLVRLNEVERSPEVFIQDVVREFDLIVKEDYQPQPNSPIIHTTVCLTPEEWEAAQHRIDWNLEAEFGFGPSDCRMCYGYDKSKGLFTRVQEGKKIKKIIDEQQPRKGRRWK</sequence>
<protein>
    <submittedName>
        <fullName evidence="1">Uncharacterized protein</fullName>
    </submittedName>
</protein>
<organism evidence="1 2">
    <name type="scientific">Discostella pseudostelligera</name>
    <dbReference type="NCBI Taxonomy" id="259834"/>
    <lineage>
        <taxon>Eukaryota</taxon>
        <taxon>Sar</taxon>
        <taxon>Stramenopiles</taxon>
        <taxon>Ochrophyta</taxon>
        <taxon>Bacillariophyta</taxon>
        <taxon>Coscinodiscophyceae</taxon>
        <taxon>Thalassiosirophycidae</taxon>
        <taxon>Stephanodiscales</taxon>
        <taxon>Stephanodiscaceae</taxon>
        <taxon>Discostella</taxon>
    </lineage>
</organism>
<dbReference type="EMBL" id="JALLBG020000062">
    <property type="protein sequence ID" value="KAL3768695.1"/>
    <property type="molecule type" value="Genomic_DNA"/>
</dbReference>